<gene>
    <name evidence="2" type="ORF">V1478_006038</name>
</gene>
<reference evidence="2 3" key="1">
    <citation type="journal article" date="2024" name="Ann. Entomol. Soc. Am.">
        <title>Genomic analyses of the southern and eastern yellowjacket wasps (Hymenoptera: Vespidae) reveal evolutionary signatures of social life.</title>
        <authorList>
            <person name="Catto M.A."/>
            <person name="Caine P.B."/>
            <person name="Orr S.E."/>
            <person name="Hunt B.G."/>
            <person name="Goodisman M.A.D."/>
        </authorList>
    </citation>
    <scope>NUCLEOTIDE SEQUENCE [LARGE SCALE GENOMIC DNA]</scope>
    <source>
        <strain evidence="2">233</strain>
        <tissue evidence="2">Head and thorax</tissue>
    </source>
</reference>
<evidence type="ECO:0000256" key="1">
    <source>
        <dbReference type="SAM" id="Coils"/>
    </source>
</evidence>
<sequence length="384" mass="45106">MTCHFVVMHPKITKDFDSKFRLETATNVRGSRKGLIDSFLHDLRFEYTTLEHLKGSRIQNNTVHNRVTLKQYHRREMFLISKSDIFAEATKPYSLLVDNHKILILFLNINKRREEFQNLQEEKKRQEKKKRKKFKLLSWALSCYRTSARLGDPKTPIASKEYENNISFLTLTCPSMIDIYSSNCQVQIYFYYIFLLNELNYFQEYLARYRPTVENNQNGEGDANCSIREYLTFITMIEVKKNNGIKLQRYRYSNDLKISDIPSTLISVESIESILKYTHIHMAYPLEIYVETFVFLGRSEIVRSTVGEISLVGSWEIAWSKRHDCGTRGPWTTTAEGTVKLMPLAYQWPDTSAPKVLGCGQGRREFYDSISKLRIKEKKNKKKK</sequence>
<dbReference type="EMBL" id="JAUDFV010000131">
    <property type="protein sequence ID" value="KAL2729249.1"/>
    <property type="molecule type" value="Genomic_DNA"/>
</dbReference>
<proteinExistence type="predicted"/>
<comment type="caution">
    <text evidence="2">The sequence shown here is derived from an EMBL/GenBank/DDBJ whole genome shotgun (WGS) entry which is preliminary data.</text>
</comment>
<feature type="coiled-coil region" evidence="1">
    <location>
        <begin position="109"/>
        <end position="136"/>
    </location>
</feature>
<protein>
    <submittedName>
        <fullName evidence="2">Uncharacterized protein</fullName>
    </submittedName>
</protein>
<keyword evidence="3" id="KW-1185">Reference proteome</keyword>
<organism evidence="2 3">
    <name type="scientific">Vespula squamosa</name>
    <name type="common">Southern yellow jacket</name>
    <name type="synonym">Wasp</name>
    <dbReference type="NCBI Taxonomy" id="30214"/>
    <lineage>
        <taxon>Eukaryota</taxon>
        <taxon>Metazoa</taxon>
        <taxon>Ecdysozoa</taxon>
        <taxon>Arthropoda</taxon>
        <taxon>Hexapoda</taxon>
        <taxon>Insecta</taxon>
        <taxon>Pterygota</taxon>
        <taxon>Neoptera</taxon>
        <taxon>Endopterygota</taxon>
        <taxon>Hymenoptera</taxon>
        <taxon>Apocrita</taxon>
        <taxon>Aculeata</taxon>
        <taxon>Vespoidea</taxon>
        <taxon>Vespidae</taxon>
        <taxon>Vespinae</taxon>
        <taxon>Vespula</taxon>
    </lineage>
</organism>
<accession>A0ABD2B929</accession>
<evidence type="ECO:0000313" key="3">
    <source>
        <dbReference type="Proteomes" id="UP001607302"/>
    </source>
</evidence>
<name>A0ABD2B929_VESSQ</name>
<dbReference type="Proteomes" id="UP001607302">
    <property type="component" value="Unassembled WGS sequence"/>
</dbReference>
<evidence type="ECO:0000313" key="2">
    <source>
        <dbReference type="EMBL" id="KAL2729249.1"/>
    </source>
</evidence>
<dbReference type="AlphaFoldDB" id="A0ABD2B929"/>
<keyword evidence="1" id="KW-0175">Coiled coil</keyword>